<reference evidence="9 10" key="1">
    <citation type="submission" date="2018-05" db="EMBL/GenBank/DDBJ databases">
        <title>Micromonosporas from Atacama Desert.</title>
        <authorList>
            <person name="Carro L."/>
            <person name="Golinska P."/>
            <person name="Klenk H.-P."/>
            <person name="Goodfellow M."/>
        </authorList>
    </citation>
    <scope>NUCLEOTIDE SEQUENCE [LARGE SCALE GENOMIC DNA]</scope>
    <source>
        <strain evidence="9 10">4G51</strain>
    </source>
</reference>
<evidence type="ECO:0000256" key="5">
    <source>
        <dbReference type="ARBA" id="ARBA00022932"/>
    </source>
</evidence>
<protein>
    <recommendedName>
        <fullName evidence="1">DNA-directed DNA polymerase</fullName>
        <ecNumber evidence="1">2.7.7.7</ecNumber>
    </recommendedName>
</protein>
<evidence type="ECO:0000256" key="3">
    <source>
        <dbReference type="ARBA" id="ARBA00022695"/>
    </source>
</evidence>
<dbReference type="GO" id="GO:0003887">
    <property type="term" value="F:DNA-directed DNA polymerase activity"/>
    <property type="evidence" value="ECO:0007669"/>
    <property type="project" value="UniProtKB-KW"/>
</dbReference>
<comment type="similarity">
    <text evidence="6">Belongs to the DNA polymerase HolA subunit family.</text>
</comment>
<dbReference type="OrthoDB" id="8478864at2"/>
<dbReference type="EC" id="2.7.7.7" evidence="1"/>
<evidence type="ECO:0000256" key="2">
    <source>
        <dbReference type="ARBA" id="ARBA00022679"/>
    </source>
</evidence>
<evidence type="ECO:0000313" key="9">
    <source>
        <dbReference type="EMBL" id="PWR17359.1"/>
    </source>
</evidence>
<dbReference type="GO" id="GO:0009360">
    <property type="term" value="C:DNA polymerase III complex"/>
    <property type="evidence" value="ECO:0007669"/>
    <property type="project" value="TreeGrafter"/>
</dbReference>
<accession>A0A317DRK0</accession>
<dbReference type="InterPro" id="IPR005790">
    <property type="entry name" value="DNA_polIII_delta"/>
</dbReference>
<dbReference type="PANTHER" id="PTHR34388">
    <property type="entry name" value="DNA POLYMERASE III SUBUNIT DELTA"/>
    <property type="match status" value="1"/>
</dbReference>
<evidence type="ECO:0000259" key="8">
    <source>
        <dbReference type="Pfam" id="PF21694"/>
    </source>
</evidence>
<keyword evidence="2" id="KW-0808">Transferase</keyword>
<evidence type="ECO:0000256" key="1">
    <source>
        <dbReference type="ARBA" id="ARBA00012417"/>
    </source>
</evidence>
<dbReference type="Pfam" id="PF21694">
    <property type="entry name" value="DNA_pol3_delta_C"/>
    <property type="match status" value="1"/>
</dbReference>
<organism evidence="9 10">
    <name type="scientific">Micromonospora sicca</name>
    <dbReference type="NCBI Taxonomy" id="2202420"/>
    <lineage>
        <taxon>Bacteria</taxon>
        <taxon>Bacillati</taxon>
        <taxon>Actinomycetota</taxon>
        <taxon>Actinomycetes</taxon>
        <taxon>Micromonosporales</taxon>
        <taxon>Micromonosporaceae</taxon>
        <taxon>Micromonospora</taxon>
    </lineage>
</organism>
<dbReference type="InterPro" id="IPR048466">
    <property type="entry name" value="DNA_pol3_delta-like_C"/>
</dbReference>
<sequence>MGDVTPASLPPILLVLGDEELLATRAVSEAVATARAVDPDVDVREYQASAVAVGEIAEMLSPSLFGGRRVLVLHAGQDARKDLVTALLAYAKNPDPEVQLVVLHLGGAKGKAFADGLRAAGATVVPAAKLKGHRERVAFVRDEIRRGGGRCTDDAAEALIAAVGTDMRELAAACSQLIADTDGRIGADTVARYYRGRVEVTGFTVADATMVGDVPAALEALRWALHVGVDPVPIADALADGVRTVARVASAGRGSPYQLASSLGMPAWKIERAQRQGRGWTPEGLVQAMRAAAECNAAVKGGADDRAYALERAVFSVAAARQGGAR</sequence>
<keyword evidence="3" id="KW-0548">Nucleotidyltransferase</keyword>
<dbReference type="InterPro" id="IPR027417">
    <property type="entry name" value="P-loop_NTPase"/>
</dbReference>
<dbReference type="EMBL" id="QGKS01000050">
    <property type="protein sequence ID" value="PWR17359.1"/>
    <property type="molecule type" value="Genomic_DNA"/>
</dbReference>
<evidence type="ECO:0000256" key="4">
    <source>
        <dbReference type="ARBA" id="ARBA00022705"/>
    </source>
</evidence>
<comment type="caution">
    <text evidence="9">The sequence shown here is derived from an EMBL/GenBank/DDBJ whole genome shotgun (WGS) entry which is preliminary data.</text>
</comment>
<dbReference type="PANTHER" id="PTHR34388:SF1">
    <property type="entry name" value="DNA POLYMERASE III SUBUNIT DELTA"/>
    <property type="match status" value="1"/>
</dbReference>
<dbReference type="NCBIfam" id="TIGR01128">
    <property type="entry name" value="holA"/>
    <property type="match status" value="1"/>
</dbReference>
<dbReference type="GO" id="GO:0006261">
    <property type="term" value="P:DNA-templated DNA replication"/>
    <property type="evidence" value="ECO:0007669"/>
    <property type="project" value="TreeGrafter"/>
</dbReference>
<evidence type="ECO:0000256" key="6">
    <source>
        <dbReference type="ARBA" id="ARBA00034754"/>
    </source>
</evidence>
<dbReference type="Gene3D" id="1.20.272.10">
    <property type="match status" value="1"/>
</dbReference>
<evidence type="ECO:0000313" key="10">
    <source>
        <dbReference type="Proteomes" id="UP000246050"/>
    </source>
</evidence>
<proteinExistence type="inferred from homology"/>
<feature type="domain" description="DNA polymerase III delta subunit-like C-terminal" evidence="8">
    <location>
        <begin position="203"/>
        <end position="315"/>
    </location>
</feature>
<keyword evidence="4" id="KW-0235">DNA replication</keyword>
<gene>
    <name evidence="9" type="ORF">DKT69_00615</name>
</gene>
<dbReference type="SUPFAM" id="SSF52540">
    <property type="entry name" value="P-loop containing nucleoside triphosphate hydrolases"/>
    <property type="match status" value="1"/>
</dbReference>
<dbReference type="RefSeq" id="WP_109799655.1">
    <property type="nucleotide sequence ID" value="NZ_QGKS01000050.1"/>
</dbReference>
<dbReference type="SUPFAM" id="SSF48019">
    <property type="entry name" value="post-AAA+ oligomerization domain-like"/>
    <property type="match status" value="1"/>
</dbReference>
<name>A0A317DRK0_9ACTN</name>
<keyword evidence="5" id="KW-0239">DNA-directed DNA polymerase</keyword>
<dbReference type="Proteomes" id="UP000246050">
    <property type="component" value="Unassembled WGS sequence"/>
</dbReference>
<dbReference type="AlphaFoldDB" id="A0A317DRK0"/>
<dbReference type="GO" id="GO:0003677">
    <property type="term" value="F:DNA binding"/>
    <property type="evidence" value="ECO:0007669"/>
    <property type="project" value="InterPro"/>
</dbReference>
<comment type="catalytic activity">
    <reaction evidence="7">
        <text>DNA(n) + a 2'-deoxyribonucleoside 5'-triphosphate = DNA(n+1) + diphosphate</text>
        <dbReference type="Rhea" id="RHEA:22508"/>
        <dbReference type="Rhea" id="RHEA-COMP:17339"/>
        <dbReference type="Rhea" id="RHEA-COMP:17340"/>
        <dbReference type="ChEBI" id="CHEBI:33019"/>
        <dbReference type="ChEBI" id="CHEBI:61560"/>
        <dbReference type="ChEBI" id="CHEBI:173112"/>
        <dbReference type="EC" id="2.7.7.7"/>
    </reaction>
</comment>
<dbReference type="InterPro" id="IPR008921">
    <property type="entry name" value="DNA_pol3_clamp-load_cplx_C"/>
</dbReference>
<evidence type="ECO:0000256" key="7">
    <source>
        <dbReference type="ARBA" id="ARBA00049244"/>
    </source>
</evidence>
<dbReference type="Gene3D" id="3.40.50.300">
    <property type="entry name" value="P-loop containing nucleotide triphosphate hydrolases"/>
    <property type="match status" value="1"/>
</dbReference>